<name>A0ABT9H8Q6_9SPHN</name>
<dbReference type="PROSITE" id="PS51340">
    <property type="entry name" value="MOSC"/>
    <property type="match status" value="1"/>
</dbReference>
<dbReference type="Gene3D" id="2.40.33.20">
    <property type="entry name" value="PK beta-barrel domain-like"/>
    <property type="match status" value="1"/>
</dbReference>
<dbReference type="InterPro" id="IPR005302">
    <property type="entry name" value="MoCF_Sase_C"/>
</dbReference>
<dbReference type="Proteomes" id="UP001235664">
    <property type="component" value="Unassembled WGS sequence"/>
</dbReference>
<sequence length="217" mass="23974">MTRAATVHALCIGQPQPFNGAELSAIAKRAVAGPIAIRSFGLEGDMVADTKHHGGPDMAVHHYPREHYAGWSEWLGGHEVLGCDAPFGENIVASGMIETDVHIGDRFRLGSALLEVSQPRQPCWKLEHRFGRKGMVKRIVTNHNCGWYYRVVEEGEARSGDSIRRVETGHRDWSVARLFAGLYDPSQRASADELCEIAALDRLCETWRNQAARASSA</sequence>
<protein>
    <submittedName>
        <fullName evidence="2">MOSC domain-containing protein</fullName>
    </submittedName>
</protein>
<proteinExistence type="predicted"/>
<dbReference type="InterPro" id="IPR011037">
    <property type="entry name" value="Pyrv_Knase-like_insert_dom_sf"/>
</dbReference>
<accession>A0ABT9H8Q6</accession>
<evidence type="ECO:0000313" key="3">
    <source>
        <dbReference type="Proteomes" id="UP001235664"/>
    </source>
</evidence>
<evidence type="ECO:0000313" key="2">
    <source>
        <dbReference type="EMBL" id="MDP4539683.1"/>
    </source>
</evidence>
<reference evidence="2 3" key="1">
    <citation type="submission" date="2023-08" db="EMBL/GenBank/DDBJ databases">
        <title>genomic of DY56.</title>
        <authorList>
            <person name="Wang Y."/>
        </authorList>
    </citation>
    <scope>NUCLEOTIDE SEQUENCE [LARGE SCALE GENOMIC DNA]</scope>
    <source>
        <strain evidence="2 3">DY56-A-20</strain>
    </source>
</reference>
<keyword evidence="3" id="KW-1185">Reference proteome</keyword>
<dbReference type="Pfam" id="PF03473">
    <property type="entry name" value="MOSC"/>
    <property type="match status" value="1"/>
</dbReference>
<gene>
    <name evidence="2" type="ORF">Q9K01_08625</name>
</gene>
<dbReference type="InterPro" id="IPR052353">
    <property type="entry name" value="Benzoxazolinone_Detox_Enz"/>
</dbReference>
<dbReference type="PANTHER" id="PTHR30212:SF2">
    <property type="entry name" value="PROTEIN YIIM"/>
    <property type="match status" value="1"/>
</dbReference>
<comment type="caution">
    <text evidence="2">The sequence shown here is derived from an EMBL/GenBank/DDBJ whole genome shotgun (WGS) entry which is preliminary data.</text>
</comment>
<dbReference type="SUPFAM" id="SSF50800">
    <property type="entry name" value="PK beta-barrel domain-like"/>
    <property type="match status" value="1"/>
</dbReference>
<dbReference type="RefSeq" id="WP_305929800.1">
    <property type="nucleotide sequence ID" value="NZ_JAVAIL010000002.1"/>
</dbReference>
<dbReference type="EMBL" id="JAVAIL010000002">
    <property type="protein sequence ID" value="MDP4539683.1"/>
    <property type="molecule type" value="Genomic_DNA"/>
</dbReference>
<dbReference type="PANTHER" id="PTHR30212">
    <property type="entry name" value="PROTEIN YIIM"/>
    <property type="match status" value="1"/>
</dbReference>
<evidence type="ECO:0000259" key="1">
    <source>
        <dbReference type="PROSITE" id="PS51340"/>
    </source>
</evidence>
<feature type="domain" description="MOSC" evidence="1">
    <location>
        <begin position="29"/>
        <end position="166"/>
    </location>
</feature>
<organism evidence="2 3">
    <name type="scientific">Qipengyuania benthica</name>
    <dbReference type="NCBI Taxonomy" id="3067651"/>
    <lineage>
        <taxon>Bacteria</taxon>
        <taxon>Pseudomonadati</taxon>
        <taxon>Pseudomonadota</taxon>
        <taxon>Alphaproteobacteria</taxon>
        <taxon>Sphingomonadales</taxon>
        <taxon>Erythrobacteraceae</taxon>
        <taxon>Qipengyuania</taxon>
    </lineage>
</organism>